<evidence type="ECO:0000313" key="4">
    <source>
        <dbReference type="EMBL" id="EFJ41806.1"/>
    </source>
</evidence>
<evidence type="ECO:0000259" key="3">
    <source>
        <dbReference type="Pfam" id="PF12499"/>
    </source>
</evidence>
<accession>D8UEQ0</accession>
<evidence type="ECO:0000256" key="2">
    <source>
        <dbReference type="SAM" id="SignalP"/>
    </source>
</evidence>
<dbReference type="Proteomes" id="UP000001058">
    <property type="component" value="Unassembled WGS sequence"/>
</dbReference>
<dbReference type="RefSeq" id="XP_002957152.1">
    <property type="nucleotide sequence ID" value="XM_002957106.1"/>
</dbReference>
<organism evidence="5">
    <name type="scientific">Volvox carteri f. nagariensis</name>
    <dbReference type="NCBI Taxonomy" id="3068"/>
    <lineage>
        <taxon>Eukaryota</taxon>
        <taxon>Viridiplantae</taxon>
        <taxon>Chlorophyta</taxon>
        <taxon>core chlorophytes</taxon>
        <taxon>Chlorophyceae</taxon>
        <taxon>CS clade</taxon>
        <taxon>Chlamydomonadales</taxon>
        <taxon>Volvocaceae</taxon>
        <taxon>Volvox</taxon>
    </lineage>
</organism>
<sequence>MARSKPLQVLLWAAVVLLSAGLVVAQEDSADVAGLLTFPWCQCSTYSCACSPYKLEIVSTKTVGTATTTCLSVYEIGCDLSSACCRGMRGAIDKISFDSTSKCGNKTAFLNVTLDGKRWVSWDVIPRNPGFDFKIYNLNRNISSFPGSVICISSRAPCSTPRPPPSPQPPPPLPPSPPPKKRKAPPPMLPPSPLPPSPPPPCAADIYIHLLAPLVTGGPYTFNDAICAGLADRISADLAAQANAVGSVIVDSFDLTTCDSSYIKVSGSFRGPYDGKLLETWLNSPSGMESWVTAITGGPTCSPSLAGPTHNGPTPPAPPSPNPPSPAPPCSACFIISITPPASLVGPMFTFTDAMCSQLTSIISSSVTANATALGAEITSPFISIACSKTYDGSIRPPVLPFVKVCGAFRSAESGARLQAFLEGPTGLRSWVQILTGGEQCFATLTGYYFLGEVVDTLGGATCLVSEYGQDCFQPPPRPPPSPRPPAPRPPSPPLACETLVSVSLMTMDNITAGLPTFNVSQCTSIALRIGSSFAAAAPTYGSVITSGFTLASCSPLNVVLRGSFLSSFDGSRMSDWLYGPTGMQGWMLSIFGAPLCNGLSTYSVFMNVAGANGASCLTGSLLQDCAPGFGQPSPPPPKLKKRTPPPAQPPTLIPQLLSSPSPPPPASPPLPPPPSPMPSPTHICRTATTNVPYSVGPLYTASTKDQNGDAAVAMCTNVFRETCSTGTCCGMDFAKIEVPVSNACKADLRRLTINGTPFAYTWGLYPDNLTTIKFTSLVTNLPNPVGGTMCWVV</sequence>
<dbReference type="GeneID" id="9620610"/>
<dbReference type="PANTHER" id="PTHR24216">
    <property type="entry name" value="PAXILLIN-RELATED"/>
    <property type="match status" value="1"/>
</dbReference>
<feature type="region of interest" description="Disordered" evidence="1">
    <location>
        <begin position="474"/>
        <end position="493"/>
    </location>
</feature>
<dbReference type="PANTHER" id="PTHR24216:SF65">
    <property type="entry name" value="PAXILLIN-LIKE PROTEIN 1"/>
    <property type="match status" value="1"/>
</dbReference>
<evidence type="ECO:0000256" key="1">
    <source>
        <dbReference type="SAM" id="MobiDB-lite"/>
    </source>
</evidence>
<dbReference type="AlphaFoldDB" id="D8UEQ0"/>
<dbReference type="InParanoid" id="D8UEQ0"/>
<dbReference type="Pfam" id="PF12499">
    <property type="entry name" value="DUF3707"/>
    <property type="match status" value="2"/>
</dbReference>
<name>D8UEQ0_VOLCA</name>
<keyword evidence="5" id="KW-1185">Reference proteome</keyword>
<feature type="compositionally biased region" description="Pro residues" evidence="1">
    <location>
        <begin position="313"/>
        <end position="324"/>
    </location>
</feature>
<protein>
    <recommendedName>
        <fullName evidence="3">Pherophorin domain-containing protein</fullName>
    </recommendedName>
</protein>
<gene>
    <name evidence="4" type="ORF">VOLCADRAFT_121599</name>
</gene>
<feature type="signal peptide" evidence="2">
    <location>
        <begin position="1"/>
        <end position="25"/>
    </location>
</feature>
<feature type="domain" description="Pherophorin" evidence="3">
    <location>
        <begin position="38"/>
        <end position="161"/>
    </location>
</feature>
<feature type="non-terminal residue" evidence="4">
    <location>
        <position position="794"/>
    </location>
</feature>
<keyword evidence="2" id="KW-0732">Signal</keyword>
<dbReference type="OrthoDB" id="536161at2759"/>
<feature type="chain" id="PRO_5003124433" description="Pherophorin domain-containing protein" evidence="2">
    <location>
        <begin position="26"/>
        <end position="794"/>
    </location>
</feature>
<feature type="region of interest" description="Disordered" evidence="1">
    <location>
        <begin position="628"/>
        <end position="684"/>
    </location>
</feature>
<dbReference type="EMBL" id="GL378390">
    <property type="protein sequence ID" value="EFJ41806.1"/>
    <property type="molecule type" value="Genomic_DNA"/>
</dbReference>
<reference evidence="4 5" key="1">
    <citation type="journal article" date="2010" name="Science">
        <title>Genomic analysis of organismal complexity in the multicellular green alga Volvox carteri.</title>
        <authorList>
            <person name="Prochnik S.E."/>
            <person name="Umen J."/>
            <person name="Nedelcu A.M."/>
            <person name="Hallmann A."/>
            <person name="Miller S.M."/>
            <person name="Nishii I."/>
            <person name="Ferris P."/>
            <person name="Kuo A."/>
            <person name="Mitros T."/>
            <person name="Fritz-Laylin L.K."/>
            <person name="Hellsten U."/>
            <person name="Chapman J."/>
            <person name="Simakov O."/>
            <person name="Rensing S.A."/>
            <person name="Terry A."/>
            <person name="Pangilinan J."/>
            <person name="Kapitonov V."/>
            <person name="Jurka J."/>
            <person name="Salamov A."/>
            <person name="Shapiro H."/>
            <person name="Schmutz J."/>
            <person name="Grimwood J."/>
            <person name="Lindquist E."/>
            <person name="Lucas S."/>
            <person name="Grigoriev I.V."/>
            <person name="Schmitt R."/>
            <person name="Kirk D."/>
            <person name="Rokhsar D.S."/>
        </authorList>
    </citation>
    <scope>NUCLEOTIDE SEQUENCE [LARGE SCALE GENOMIC DNA]</scope>
    <source>
        <strain evidence="5">f. Nagariensis / Eve</strain>
    </source>
</reference>
<feature type="compositionally biased region" description="Pro residues" evidence="1">
    <location>
        <begin position="160"/>
        <end position="178"/>
    </location>
</feature>
<feature type="region of interest" description="Disordered" evidence="1">
    <location>
        <begin position="303"/>
        <end position="324"/>
    </location>
</feature>
<proteinExistence type="predicted"/>
<evidence type="ECO:0000313" key="5">
    <source>
        <dbReference type="Proteomes" id="UP000001058"/>
    </source>
</evidence>
<feature type="compositionally biased region" description="Pro residues" evidence="1">
    <location>
        <begin position="661"/>
        <end position="680"/>
    </location>
</feature>
<dbReference type="KEGG" id="vcn:VOLCADRAFT_121599"/>
<feature type="compositionally biased region" description="Pro residues" evidence="1">
    <location>
        <begin position="185"/>
        <end position="197"/>
    </location>
</feature>
<feature type="domain" description="Pherophorin" evidence="3">
    <location>
        <begin position="681"/>
        <end position="792"/>
    </location>
</feature>
<feature type="region of interest" description="Disordered" evidence="1">
    <location>
        <begin position="159"/>
        <end position="197"/>
    </location>
</feature>
<dbReference type="InterPro" id="IPR024616">
    <property type="entry name" value="Pherophorin"/>
</dbReference>